<sequence>MKKVIYWIVNLLEVAFLVGAYLVNYFTPRKMGMARFVMYKNMMIEEQYTNLESMKIMAVGVVIILAIITIVLYFARKKNVKTSMIVITLIMTALYCGFTMLNSKDTYTAFYIISPLIGCAALLQIVKTLINILFAKQNTIES</sequence>
<dbReference type="OrthoDB" id="1986592at2"/>
<keyword evidence="3" id="KW-1185">Reference proteome</keyword>
<keyword evidence="1" id="KW-0472">Membrane</keyword>
<reference evidence="2 3" key="1">
    <citation type="submission" date="2008-09" db="EMBL/GenBank/DDBJ databases">
        <authorList>
            <person name="Fulton L."/>
            <person name="Clifton S."/>
            <person name="Fulton B."/>
            <person name="Xu J."/>
            <person name="Minx P."/>
            <person name="Pepin K.H."/>
            <person name="Johnson M."/>
            <person name="Thiruvilangam P."/>
            <person name="Bhonagiri V."/>
            <person name="Nash W.E."/>
            <person name="Mardis E.R."/>
            <person name="Wilson R.K."/>
        </authorList>
    </citation>
    <scope>NUCLEOTIDE SEQUENCE [LARGE SCALE GENOMIC DNA]</scope>
    <source>
        <strain evidence="2 3">DSM 13275</strain>
    </source>
</reference>
<evidence type="ECO:0000313" key="2">
    <source>
        <dbReference type="EMBL" id="EEA85867.1"/>
    </source>
</evidence>
<protein>
    <submittedName>
        <fullName evidence="2">Uncharacterized protein</fullName>
    </submittedName>
</protein>
<keyword evidence="1" id="KW-0812">Transmembrane</keyword>
<name>B6FXA0_PEPHT</name>
<dbReference type="RefSeq" id="WP_006439428.1">
    <property type="nucleotide sequence ID" value="NZ_DS995355.1"/>
</dbReference>
<dbReference type="AlphaFoldDB" id="B6FXA0"/>
<evidence type="ECO:0000313" key="3">
    <source>
        <dbReference type="Proteomes" id="UP000003178"/>
    </source>
</evidence>
<gene>
    <name evidence="2" type="ORF">CLOHIR_00499</name>
</gene>
<accession>B6FXA0</accession>
<proteinExistence type="predicted"/>
<evidence type="ECO:0000256" key="1">
    <source>
        <dbReference type="SAM" id="Phobius"/>
    </source>
</evidence>
<dbReference type="HOGENOM" id="CLU_1841901_0_0_9"/>
<reference evidence="2 3" key="2">
    <citation type="submission" date="2008-10" db="EMBL/GenBank/DDBJ databases">
        <title>Draft genome sequence of Clostridium hiranonis (DSM 13275).</title>
        <authorList>
            <person name="Sudarsanam P."/>
            <person name="Ley R."/>
            <person name="Guruge J."/>
            <person name="Turnbaugh P.J."/>
            <person name="Mahowald M."/>
            <person name="Liep D."/>
            <person name="Gordon J."/>
        </authorList>
    </citation>
    <scope>NUCLEOTIDE SEQUENCE [LARGE SCALE GENOMIC DNA]</scope>
    <source>
        <strain evidence="2 3">DSM 13275</strain>
    </source>
</reference>
<dbReference type="EMBL" id="ABWP01000016">
    <property type="protein sequence ID" value="EEA85867.1"/>
    <property type="molecule type" value="Genomic_DNA"/>
</dbReference>
<organism evidence="2 3">
    <name type="scientific">Peptacetobacter hiranonis (strain DSM 13275 / JCM 10541 / KCTC 15199 / TO-931)</name>
    <name type="common">Clostridium hiranonis</name>
    <dbReference type="NCBI Taxonomy" id="500633"/>
    <lineage>
        <taxon>Bacteria</taxon>
        <taxon>Bacillati</taxon>
        <taxon>Bacillota</taxon>
        <taxon>Clostridia</taxon>
        <taxon>Peptostreptococcales</taxon>
        <taxon>Peptostreptococcaceae</taxon>
        <taxon>Peptacetobacter</taxon>
    </lineage>
</organism>
<keyword evidence="1" id="KW-1133">Transmembrane helix</keyword>
<feature type="transmembrane region" description="Helical" evidence="1">
    <location>
        <begin position="82"/>
        <end position="101"/>
    </location>
</feature>
<dbReference type="STRING" id="500633.CLOHIR_00499"/>
<feature type="transmembrane region" description="Helical" evidence="1">
    <location>
        <begin position="107"/>
        <end position="126"/>
    </location>
</feature>
<feature type="transmembrane region" description="Helical" evidence="1">
    <location>
        <begin position="7"/>
        <end position="26"/>
    </location>
</feature>
<dbReference type="Proteomes" id="UP000003178">
    <property type="component" value="Unassembled WGS sequence"/>
</dbReference>
<feature type="transmembrane region" description="Helical" evidence="1">
    <location>
        <begin position="56"/>
        <end position="75"/>
    </location>
</feature>
<comment type="caution">
    <text evidence="2">The sequence shown here is derived from an EMBL/GenBank/DDBJ whole genome shotgun (WGS) entry which is preliminary data.</text>
</comment>